<gene>
    <name evidence="1" type="ORF">EfsSVR2332_33050</name>
</gene>
<reference evidence="1" key="1">
    <citation type="submission" date="2022-08" db="EMBL/GenBank/DDBJ databases">
        <title>Molecular epidemiological analysis of five strains of VanD-type vancomycin-resistant Enterococcus faecalis.</title>
        <authorList>
            <person name="Mimura K."/>
            <person name="Hashimoto Y."/>
            <person name="Tomita H."/>
        </authorList>
    </citation>
    <scope>NUCLEOTIDE SEQUENCE</scope>
    <source>
        <strain evidence="1">SVR2332</strain>
    </source>
</reference>
<dbReference type="Proteomes" id="UP001317613">
    <property type="component" value="Chromosome"/>
</dbReference>
<name>A0AC59HTY6_ENTFL</name>
<organism evidence="1 2">
    <name type="scientific">Enterococcus faecalis</name>
    <name type="common">Streptococcus faecalis</name>
    <dbReference type="NCBI Taxonomy" id="1351"/>
    <lineage>
        <taxon>Bacteria</taxon>
        <taxon>Bacillati</taxon>
        <taxon>Bacillota</taxon>
        <taxon>Bacilli</taxon>
        <taxon>Lactobacillales</taxon>
        <taxon>Enterococcaceae</taxon>
        <taxon>Enterococcus</taxon>
    </lineage>
</organism>
<accession>A0AC59HTY6</accession>
<evidence type="ECO:0000313" key="2">
    <source>
        <dbReference type="Proteomes" id="UP001317613"/>
    </source>
</evidence>
<protein>
    <submittedName>
        <fullName evidence="1">Uncharacterized protein</fullName>
    </submittedName>
</protein>
<evidence type="ECO:0000313" key="1">
    <source>
        <dbReference type="EMBL" id="BDQ63227.1"/>
    </source>
</evidence>
<sequence>MAIELETLEVLLDVNLSKIDAAMEKVWPKFDSMLKKIEGTSKDSMDKTEKNLNIDKGVQAFSKQLDELSKNVEHMTNTISKNTKDASSNIGNNFASGIRKAKPKVSKEVDALVNEINAKMGQAKAAQEKVAYLKSQRQDASAKGDTGKTIKYDEQIARAQANMTKFHDQAKGLAKGIKSEFDSVPSSLDNIVKKMALNEIQIEAMRKKIKGLKSTYEDQRIPKGTFQNGFKEFKDTPASDKTAEAIQKQSVKMNKLINDNDRLQKEYAKTEDRANSLRKALARINTALGSSSIRTGDAVDGATKTGAGMKQSERAVSRYGGVFNRMQNALSHGSRGLGNGFKDSLGFVSKFGSIFSLTSNKVNRGTQGMSRRTGQLGQSMRGLLPSLIVYQLIGRAISGLAKNLFAAFRTNEQFSNSLNQIKVNLMTAFYPIYTAILPAVNTLMNALATLTGQFAAFIASIFGTTYQAAKTGASGLYDDIQALKDTGDAAEKTKEKVKKLERVLMGFDEINKLSLNNDKEDDSSLDKPNKPSTDFGAATGDYQPPAWMKNFKNLLKDFFKPFQDAWNNQGKKVIDAWNYALKEVIGLAKAIGKSFMEVWTNGTGQRFIENLLILLADVLNIIGDIAGAFRRAWEDDGRGTALIQSIFDMWNSILELLHSVATAFRDAWNDGTGESIAANILEIYTNIFKTIGNIADQLKKAWESNNTGREIFSIILGIIDDILSHINGITKATADWAKTLDFTPLLSSVKNLLKSIRPLADKVGEGLEWFYKNVLLPLASYTIQDLIPAFLDTLKGVIDLLSGVIDAFKPAFDYFWNNVLKPLAEWTGGIVVDVLKSLGDVLSTIGQWLSEHAEGFSNFVIAFGTFVGAIKVIGAAVKVVEVLSRIFTFLSSIGGLSGVLSAVGTAIGTVVGILGGPITVAIGAAIAAGVLLWKNWDTVKEKAGQLGKWINEKWNGIKSSTSEAWDSVKKWSSEKWEDTKKSVSDKVSTIKTNVSDKWSEIKRGTSDTWENVKSTVSDKANTAKNNAVSAWSNMKEKMGSYSSTIKSNAKNAFDSVASWASGMGEKIGSGLSRGVNAVKRGAAAIGNGIVSVIGGAVNGVINGINWVLGAVGSSNRLTAWEVPRYAKGTNGHPGGYAMVNDAAGSRYQEMFMLPDGRAGLFPKQRNLLVNLPKGSQVIPGNQIPNYAKGTSGWLDNLQDLASNIWDYATNPKKVLDAAVSKFTDLSGVFEPALSIAKGGISKMTEGAVGFVKKFFDEGSESPKGTGVERWRPVIKKALSMNGLPSNETYTGAWLRQVQSESGGNEKAVQGGYVDVNTISGDLAKGLLQTISATFNAYKFPGHGNIFNGFDNSLAAINYAKNRYGVTGMLQVIGHGHGYAKGTPWVPEDQLAMIHKGEMVVPAGANPFNPDNQFKDFKNLRMPDQLYSSQSTINNTDFNNSSPNNVNSYGISKLENSLVNAIMSLVSSLGASASQNRDGDIIINIGGEEFARIAISKINEYNRKIGYNALEI</sequence>
<proteinExistence type="predicted"/>
<dbReference type="EMBL" id="AP026729">
    <property type="protein sequence ID" value="BDQ63227.1"/>
    <property type="molecule type" value="Genomic_DNA"/>
</dbReference>